<organism evidence="2">
    <name type="scientific">Acromyrmex echinatior</name>
    <name type="common">Panamanian leafcutter ant</name>
    <name type="synonym">Acromyrmex octospinosus echinatior</name>
    <dbReference type="NCBI Taxonomy" id="103372"/>
    <lineage>
        <taxon>Eukaryota</taxon>
        <taxon>Metazoa</taxon>
        <taxon>Ecdysozoa</taxon>
        <taxon>Arthropoda</taxon>
        <taxon>Hexapoda</taxon>
        <taxon>Insecta</taxon>
        <taxon>Pterygota</taxon>
        <taxon>Neoptera</taxon>
        <taxon>Endopterygota</taxon>
        <taxon>Hymenoptera</taxon>
        <taxon>Apocrita</taxon>
        <taxon>Aculeata</taxon>
        <taxon>Formicoidea</taxon>
        <taxon>Formicidae</taxon>
        <taxon>Myrmicinae</taxon>
        <taxon>Acromyrmex</taxon>
    </lineage>
</organism>
<proteinExistence type="predicted"/>
<evidence type="ECO:0000313" key="1">
    <source>
        <dbReference type="EMBL" id="EGI70053.1"/>
    </source>
</evidence>
<sequence>MRNTPTTASHLGFAYHESLDVTRDRLCRHLVESAKPVVAEVVDVTRPRLGDSDSERVTPRASYCRSDIEIPNHNNEMGKKSSHKLLRFLQVDLEFGRYSNLALDHYGEMEERSKLREDPQVARYN</sequence>
<accession>F4W6X3</accession>
<gene>
    <name evidence="1" type="ORF">G5I_01180</name>
</gene>
<evidence type="ECO:0000313" key="2">
    <source>
        <dbReference type="Proteomes" id="UP000007755"/>
    </source>
</evidence>
<name>F4W6X3_ACREC</name>
<protein>
    <submittedName>
        <fullName evidence="1">Uncharacterized protein</fullName>
    </submittedName>
</protein>
<dbReference type="InParanoid" id="F4W6X3"/>
<dbReference type="AlphaFoldDB" id="F4W6X3"/>
<dbReference type="EMBL" id="GL887792">
    <property type="protein sequence ID" value="EGI70053.1"/>
    <property type="molecule type" value="Genomic_DNA"/>
</dbReference>
<keyword evidence="2" id="KW-1185">Reference proteome</keyword>
<dbReference type="Proteomes" id="UP000007755">
    <property type="component" value="Unassembled WGS sequence"/>
</dbReference>
<reference evidence="1" key="1">
    <citation type="submission" date="2011-02" db="EMBL/GenBank/DDBJ databases">
        <title>The genome of the leaf-cutting ant Acromyrmex echinatior suggests key adaptations to social evolution and fungus farming.</title>
        <authorList>
            <person name="Nygaard S."/>
            <person name="Zhang G."/>
        </authorList>
    </citation>
    <scope>NUCLEOTIDE SEQUENCE</scope>
</reference>